<evidence type="ECO:0008006" key="4">
    <source>
        <dbReference type="Google" id="ProtNLM"/>
    </source>
</evidence>
<dbReference type="Proteomes" id="UP000183107">
    <property type="component" value="Unassembled WGS sequence"/>
</dbReference>
<organism evidence="2 3">
    <name type="scientific">Nitrosospira briensis</name>
    <dbReference type="NCBI Taxonomy" id="35799"/>
    <lineage>
        <taxon>Bacteria</taxon>
        <taxon>Pseudomonadati</taxon>
        <taxon>Pseudomonadota</taxon>
        <taxon>Betaproteobacteria</taxon>
        <taxon>Nitrosomonadales</taxon>
        <taxon>Nitrosomonadaceae</taxon>
        <taxon>Nitrosospira</taxon>
    </lineage>
</organism>
<dbReference type="Pfam" id="PF16068">
    <property type="entry name" value="DUF4810"/>
    <property type="match status" value="1"/>
</dbReference>
<dbReference type="InterPro" id="IPR014508">
    <property type="entry name" value="UCP020555_TPR-like"/>
</dbReference>
<sequence>MKKDDPVPSAPKRIYSKFIFLAATIGLAGCSTPSIYHWGQFEDGLHDRYVNQNHPQADAYLLETITKAEQENLRIPPGAYADYGFLLFKRGDHKGAIAYFEKEKHFFPESSAFMTKLVERVKQKESDAAEKQQPQAAVTQGTQGTQP</sequence>
<evidence type="ECO:0000313" key="3">
    <source>
        <dbReference type="Proteomes" id="UP000183107"/>
    </source>
</evidence>
<feature type="compositionally biased region" description="Low complexity" evidence="1">
    <location>
        <begin position="132"/>
        <end position="147"/>
    </location>
</feature>
<reference evidence="3" key="1">
    <citation type="submission" date="2016-10" db="EMBL/GenBank/DDBJ databases">
        <authorList>
            <person name="Varghese N."/>
        </authorList>
    </citation>
    <scope>NUCLEOTIDE SEQUENCE [LARGE SCALE GENOMIC DNA]</scope>
    <source>
        <strain evidence="3">Nsp8</strain>
    </source>
</reference>
<dbReference type="Gene3D" id="1.25.40.10">
    <property type="entry name" value="Tetratricopeptide repeat domain"/>
    <property type="match status" value="1"/>
</dbReference>
<dbReference type="AlphaFoldDB" id="A0A1I4XD28"/>
<evidence type="ECO:0000313" key="2">
    <source>
        <dbReference type="EMBL" id="SFN23818.1"/>
    </source>
</evidence>
<feature type="region of interest" description="Disordered" evidence="1">
    <location>
        <begin position="123"/>
        <end position="147"/>
    </location>
</feature>
<dbReference type="OrthoDB" id="9800218at2"/>
<dbReference type="InterPro" id="IPR011990">
    <property type="entry name" value="TPR-like_helical_dom_sf"/>
</dbReference>
<keyword evidence="3" id="KW-1185">Reference proteome</keyword>
<proteinExistence type="predicted"/>
<dbReference type="PROSITE" id="PS51257">
    <property type="entry name" value="PROKAR_LIPOPROTEIN"/>
    <property type="match status" value="1"/>
</dbReference>
<dbReference type="EMBL" id="FOVJ01000001">
    <property type="protein sequence ID" value="SFN23818.1"/>
    <property type="molecule type" value="Genomic_DNA"/>
</dbReference>
<name>A0A1I4XD28_9PROT</name>
<evidence type="ECO:0000256" key="1">
    <source>
        <dbReference type="SAM" id="MobiDB-lite"/>
    </source>
</evidence>
<dbReference type="RefSeq" id="WP_083396556.1">
    <property type="nucleotide sequence ID" value="NZ_FOVJ01000001.1"/>
</dbReference>
<dbReference type="STRING" id="1266925.GCA_000619905_00799"/>
<accession>A0A1I4XD28</accession>
<gene>
    <name evidence="2" type="ORF">SAMN05216386_0058</name>
</gene>
<protein>
    <recommendedName>
        <fullName evidence="4">DUF4810 domain-containing protein</fullName>
    </recommendedName>
</protein>